<evidence type="ECO:0000313" key="3">
    <source>
        <dbReference type="EMBL" id="EZG77401.1"/>
    </source>
</evidence>
<dbReference type="eggNOG" id="KOG0017">
    <property type="taxonomic scope" value="Eukaryota"/>
</dbReference>
<dbReference type="PROSITE" id="PS50994">
    <property type="entry name" value="INTEGRASE"/>
    <property type="match status" value="1"/>
</dbReference>
<dbReference type="Gene3D" id="3.30.420.10">
    <property type="entry name" value="Ribonuclease H-like superfamily/Ribonuclease H"/>
    <property type="match status" value="1"/>
</dbReference>
<gene>
    <name evidence="3" type="ORF">GNI_042560</name>
</gene>
<name>A0A023BA11_GRENI</name>
<proteinExistence type="predicted"/>
<sequence>MGLPVKQVDKIDEGIDLPSLAEVRRAVQEEGQPGHKGYVEAATGRGYVPGALRERAICGLHYGRGGAHMGVTKTVRRVAQYFVWPGMPADVAAFVKSCLICARQKQPRSPTHGYEVGHLDAAAAELTYKVFKACWLDYFGVPRVILTDNGGAFHEQVVSALGVSHLYCSAYRPQGNGVNEASHQFLKLGMAVLWQEGSRDISTMLAEVVNVYNTTPHRAKRLSPFQSFFGLEAIVPGCHEWAEWLPESIRKTNVVAALRDRLIRLLVRDRQVKTSLEKPLQRGDIVVARVHAGGATEHLGTNEEATPDWLASTWSLPMLVLRVDGKRVTPRRYGKKDKTIEVSPADDRGQPG</sequence>
<dbReference type="OrthoDB" id="6752380at2759"/>
<dbReference type="InterPro" id="IPR001584">
    <property type="entry name" value="Integrase_cat-core"/>
</dbReference>
<dbReference type="Gene3D" id="1.10.340.70">
    <property type="match status" value="1"/>
</dbReference>
<dbReference type="Proteomes" id="UP000019763">
    <property type="component" value="Unassembled WGS sequence"/>
</dbReference>
<evidence type="ECO:0000259" key="2">
    <source>
        <dbReference type="PROSITE" id="PS50994"/>
    </source>
</evidence>
<accession>A0A023BA11</accession>
<dbReference type="InterPro" id="IPR012337">
    <property type="entry name" value="RNaseH-like_sf"/>
</dbReference>
<organism evidence="3 4">
    <name type="scientific">Gregarina niphandrodes</name>
    <name type="common">Septate eugregarine</name>
    <dbReference type="NCBI Taxonomy" id="110365"/>
    <lineage>
        <taxon>Eukaryota</taxon>
        <taxon>Sar</taxon>
        <taxon>Alveolata</taxon>
        <taxon>Apicomplexa</taxon>
        <taxon>Conoidasida</taxon>
        <taxon>Gregarinasina</taxon>
        <taxon>Eugregarinorida</taxon>
        <taxon>Gregarinidae</taxon>
        <taxon>Gregarina</taxon>
    </lineage>
</organism>
<dbReference type="GeneID" id="22911636"/>
<dbReference type="RefSeq" id="XP_011129514.1">
    <property type="nucleotide sequence ID" value="XM_011131212.1"/>
</dbReference>
<feature type="region of interest" description="Disordered" evidence="1">
    <location>
        <begin position="332"/>
        <end position="352"/>
    </location>
</feature>
<keyword evidence="4" id="KW-1185">Reference proteome</keyword>
<dbReference type="AlphaFoldDB" id="A0A023BA11"/>
<dbReference type="SUPFAM" id="SSF53098">
    <property type="entry name" value="Ribonuclease H-like"/>
    <property type="match status" value="1"/>
</dbReference>
<dbReference type="PANTHER" id="PTHR37984:SF5">
    <property type="entry name" value="PROTEIN NYNRIN-LIKE"/>
    <property type="match status" value="1"/>
</dbReference>
<reference evidence="3" key="1">
    <citation type="submission" date="2013-12" db="EMBL/GenBank/DDBJ databases">
        <authorList>
            <person name="Omoto C.K."/>
            <person name="Sibley D."/>
            <person name="Venepally P."/>
            <person name="Hadjithomas M."/>
            <person name="Karamycheva S."/>
            <person name="Brunk B."/>
            <person name="Roos D."/>
            <person name="Caler E."/>
            <person name="Lorenzi H."/>
        </authorList>
    </citation>
    <scope>NUCLEOTIDE SEQUENCE</scope>
</reference>
<dbReference type="InterPro" id="IPR036397">
    <property type="entry name" value="RNaseH_sf"/>
</dbReference>
<feature type="domain" description="Integrase catalytic" evidence="2">
    <location>
        <begin position="121"/>
        <end position="232"/>
    </location>
</feature>
<dbReference type="PANTHER" id="PTHR37984">
    <property type="entry name" value="PROTEIN CBG26694"/>
    <property type="match status" value="1"/>
</dbReference>
<dbReference type="InterPro" id="IPR050951">
    <property type="entry name" value="Retrovirus_Pol_polyprotein"/>
</dbReference>
<dbReference type="GO" id="GO:0015074">
    <property type="term" value="P:DNA integration"/>
    <property type="evidence" value="ECO:0007669"/>
    <property type="project" value="InterPro"/>
</dbReference>
<dbReference type="GO" id="GO:0003676">
    <property type="term" value="F:nucleic acid binding"/>
    <property type="evidence" value="ECO:0007669"/>
    <property type="project" value="InterPro"/>
</dbReference>
<evidence type="ECO:0000256" key="1">
    <source>
        <dbReference type="SAM" id="MobiDB-lite"/>
    </source>
</evidence>
<dbReference type="VEuPathDB" id="CryptoDB:GNI_042560"/>
<comment type="caution">
    <text evidence="3">The sequence shown here is derived from an EMBL/GenBank/DDBJ whole genome shotgun (WGS) entry which is preliminary data.</text>
</comment>
<dbReference type="Pfam" id="PF17921">
    <property type="entry name" value="Integrase_H2C2"/>
    <property type="match status" value="1"/>
</dbReference>
<feature type="compositionally biased region" description="Basic and acidic residues" evidence="1">
    <location>
        <begin position="336"/>
        <end position="352"/>
    </location>
</feature>
<dbReference type="InterPro" id="IPR041588">
    <property type="entry name" value="Integrase_H2C2"/>
</dbReference>
<protein>
    <submittedName>
        <fullName evidence="3">Integrase core domain protein</fullName>
    </submittedName>
</protein>
<evidence type="ECO:0000313" key="4">
    <source>
        <dbReference type="Proteomes" id="UP000019763"/>
    </source>
</evidence>
<dbReference type="EMBL" id="AFNH02000324">
    <property type="protein sequence ID" value="EZG77401.1"/>
    <property type="molecule type" value="Genomic_DNA"/>
</dbReference>